<keyword evidence="3 5" id="KW-1133">Transmembrane helix</keyword>
<dbReference type="GO" id="GO:0016020">
    <property type="term" value="C:membrane"/>
    <property type="evidence" value="ECO:0007669"/>
    <property type="project" value="UniProtKB-SubCell"/>
</dbReference>
<dbReference type="PANTHER" id="PTHR31465">
    <property type="entry name" value="PROTEIN RTA1-RELATED"/>
    <property type="match status" value="1"/>
</dbReference>
<evidence type="ECO:0000256" key="5">
    <source>
        <dbReference type="SAM" id="Phobius"/>
    </source>
</evidence>
<comment type="caution">
    <text evidence="6">The sequence shown here is derived from an EMBL/GenBank/DDBJ whole genome shotgun (WGS) entry which is preliminary data.</text>
</comment>
<feature type="transmembrane region" description="Helical" evidence="5">
    <location>
        <begin position="86"/>
        <end position="110"/>
    </location>
</feature>
<protein>
    <submittedName>
        <fullName evidence="6">RTA1 domain-containing protein</fullName>
    </submittedName>
</protein>
<sequence length="221" mass="24681">MPSRIGLPLPTSRHLLPLPSLTLHPLPEPVLLVPARRQAGEVKRVKQGREERPAVLVPGALDLGHPVGLAEEDVGRRGEVPSRVLALLKASLILQLVIVNTFVVLAVTFYRRVVKAGIHNRRVNSSMLTLYVSTALIEARTIYRTVENFGLAGMRIQRGGADLLANLPPELRYEWFFYVFEASLMLANAVLWNVRPEVLRTRSQGLVRRVRCAHAAEAFDY</sequence>
<dbReference type="OrthoDB" id="3358017at2759"/>
<dbReference type="InterPro" id="IPR007568">
    <property type="entry name" value="RTA1"/>
</dbReference>
<accession>A0A2P5HJ26</accession>
<evidence type="ECO:0000313" key="6">
    <source>
        <dbReference type="EMBL" id="POS70259.1"/>
    </source>
</evidence>
<keyword evidence="4 5" id="KW-0472">Membrane</keyword>
<keyword evidence="2 5" id="KW-0812">Transmembrane</keyword>
<evidence type="ECO:0000256" key="1">
    <source>
        <dbReference type="ARBA" id="ARBA00004141"/>
    </source>
</evidence>
<dbReference type="Proteomes" id="UP000094444">
    <property type="component" value="Unassembled WGS sequence"/>
</dbReference>
<dbReference type="EMBL" id="MAVT02001717">
    <property type="protein sequence ID" value="POS70259.1"/>
    <property type="molecule type" value="Genomic_DNA"/>
</dbReference>
<dbReference type="STRING" id="158607.A0A2P5HJ26"/>
<name>A0A2P5HJ26_DIAHE</name>
<evidence type="ECO:0000256" key="3">
    <source>
        <dbReference type="ARBA" id="ARBA00022989"/>
    </source>
</evidence>
<comment type="subcellular location">
    <subcellularLocation>
        <location evidence="1">Membrane</location>
        <topology evidence="1">Multi-pass membrane protein</topology>
    </subcellularLocation>
</comment>
<keyword evidence="7" id="KW-1185">Reference proteome</keyword>
<gene>
    <name evidence="6" type="ORF">DHEL01_v211347</name>
</gene>
<dbReference type="Pfam" id="PF04479">
    <property type="entry name" value="RTA1"/>
    <property type="match status" value="1"/>
</dbReference>
<evidence type="ECO:0000313" key="7">
    <source>
        <dbReference type="Proteomes" id="UP000094444"/>
    </source>
</evidence>
<dbReference type="AlphaFoldDB" id="A0A2P5HJ26"/>
<organism evidence="6 7">
    <name type="scientific">Diaporthe helianthi</name>
    <dbReference type="NCBI Taxonomy" id="158607"/>
    <lineage>
        <taxon>Eukaryota</taxon>
        <taxon>Fungi</taxon>
        <taxon>Dikarya</taxon>
        <taxon>Ascomycota</taxon>
        <taxon>Pezizomycotina</taxon>
        <taxon>Sordariomycetes</taxon>
        <taxon>Sordariomycetidae</taxon>
        <taxon>Diaporthales</taxon>
        <taxon>Diaporthaceae</taxon>
        <taxon>Diaporthe</taxon>
    </lineage>
</organism>
<dbReference type="InParanoid" id="A0A2P5HJ26"/>
<dbReference type="PANTHER" id="PTHR31465:SF13">
    <property type="entry name" value="RTA1 DOMAIN PROTEIN-RELATED"/>
    <property type="match status" value="1"/>
</dbReference>
<proteinExistence type="predicted"/>
<reference evidence="6" key="1">
    <citation type="submission" date="2017-09" db="EMBL/GenBank/DDBJ databases">
        <title>Polyketide synthases of a Diaporthe helianthi virulent isolate.</title>
        <authorList>
            <person name="Baroncelli R."/>
        </authorList>
    </citation>
    <scope>NUCLEOTIDE SEQUENCE [LARGE SCALE GENOMIC DNA]</scope>
    <source>
        <strain evidence="6">7/96</strain>
    </source>
</reference>
<evidence type="ECO:0000256" key="2">
    <source>
        <dbReference type="ARBA" id="ARBA00022692"/>
    </source>
</evidence>
<evidence type="ECO:0000256" key="4">
    <source>
        <dbReference type="ARBA" id="ARBA00023136"/>
    </source>
</evidence>